<accession>A0A2P5DHF6</accession>
<dbReference type="InterPro" id="IPR017930">
    <property type="entry name" value="Myb_dom"/>
</dbReference>
<dbReference type="PANTHER" id="PTHR31499:SF2">
    <property type="entry name" value="MYB-RELATED PROTEIN 2"/>
    <property type="match status" value="1"/>
</dbReference>
<dbReference type="InterPro" id="IPR046955">
    <property type="entry name" value="PHR1-like"/>
</dbReference>
<feature type="domain" description="HTH myb-type" evidence="8">
    <location>
        <begin position="28"/>
        <end position="88"/>
    </location>
</feature>
<gene>
    <name evidence="9" type="ORF">TorRG33x02_251120</name>
</gene>
<proteinExistence type="inferred from homology"/>
<dbReference type="Proteomes" id="UP000237000">
    <property type="component" value="Unassembled WGS sequence"/>
</dbReference>
<dbReference type="InterPro" id="IPR025756">
    <property type="entry name" value="Myb_CC_LHEQLE"/>
</dbReference>
<dbReference type="PROSITE" id="PS51294">
    <property type="entry name" value="HTH_MYB"/>
    <property type="match status" value="1"/>
</dbReference>
<comment type="similarity">
    <text evidence="2">Belongs to the MYB-CC family.</text>
</comment>
<dbReference type="InParanoid" id="A0A2P5DHF6"/>
<dbReference type="EMBL" id="JXTC01000270">
    <property type="protein sequence ID" value="PON72717.1"/>
    <property type="molecule type" value="Genomic_DNA"/>
</dbReference>
<evidence type="ECO:0000256" key="6">
    <source>
        <dbReference type="ARBA" id="ARBA00023242"/>
    </source>
</evidence>
<dbReference type="STRING" id="63057.A0A2P5DHF6"/>
<dbReference type="GO" id="GO:0005634">
    <property type="term" value="C:nucleus"/>
    <property type="evidence" value="ECO:0007669"/>
    <property type="project" value="UniProtKB-SubCell"/>
</dbReference>
<dbReference type="Pfam" id="PF00249">
    <property type="entry name" value="Myb_DNA-binding"/>
    <property type="match status" value="1"/>
</dbReference>
<evidence type="ECO:0000256" key="4">
    <source>
        <dbReference type="ARBA" id="ARBA00023054"/>
    </source>
</evidence>
<sequence length="429" mass="46995">MANIPPERHLFLQATGGNGGDSGLVLSTDAKPRLKWTPDLHERFVEAVNQLGGADKATPKTVMKLMGIPGLTLYHLKSHLQKYRLSKNLHGQANSPSKIGTVAGPAAEIISEASANHLNNLSINGSQTNKGFQISETLQMQIEVQRRLHEQLEVQRHLQLRIEAQGKYLQAVLEKAQETLGRQNVGTVVGLEAAKVQLSELVSKVSTQYLNSTLVELKETPELRPQLNDCSMDSCLTCEGSQKEQEMAAHNSTTNGMVLRAYNNNSATTTAAATTTTSNSFPERKESTTTASSAEDQLNTQQKTKLKWCNNNNDAKLDPNNMFLISERRMFPVERSGLSMSIGLEGPGKENDVGSRWDTEGSFVDRNATTIGSSRAAMDSGKVENEKVSQTSCRVPNYFAAQLDLNAHDHENDSSSSCKQFDLNGFSWS</sequence>
<dbReference type="Pfam" id="PF14379">
    <property type="entry name" value="Myb_CC_LHEQLE"/>
    <property type="match status" value="1"/>
</dbReference>
<keyword evidence="3" id="KW-0805">Transcription regulation</keyword>
<evidence type="ECO:0000256" key="5">
    <source>
        <dbReference type="ARBA" id="ARBA00023163"/>
    </source>
</evidence>
<evidence type="ECO:0000256" key="3">
    <source>
        <dbReference type="ARBA" id="ARBA00023015"/>
    </source>
</evidence>
<protein>
    <submittedName>
        <fullName evidence="9">Octamer-binding transcription factor</fullName>
    </submittedName>
</protein>
<name>A0A2P5DHF6_TREOI</name>
<keyword evidence="6" id="KW-0539">Nucleus</keyword>
<feature type="compositionally biased region" description="Polar residues" evidence="7">
    <location>
        <begin position="288"/>
        <end position="299"/>
    </location>
</feature>
<evidence type="ECO:0000256" key="1">
    <source>
        <dbReference type="ARBA" id="ARBA00004123"/>
    </source>
</evidence>
<dbReference type="InterPro" id="IPR001005">
    <property type="entry name" value="SANT/Myb"/>
</dbReference>
<dbReference type="GO" id="GO:0003677">
    <property type="term" value="F:DNA binding"/>
    <property type="evidence" value="ECO:0007669"/>
    <property type="project" value="InterPro"/>
</dbReference>
<comment type="subcellular location">
    <subcellularLocation>
        <location evidence="1">Nucleus</location>
    </subcellularLocation>
</comment>
<dbReference type="SUPFAM" id="SSF46689">
    <property type="entry name" value="Homeodomain-like"/>
    <property type="match status" value="1"/>
</dbReference>
<evidence type="ECO:0000313" key="10">
    <source>
        <dbReference type="Proteomes" id="UP000237000"/>
    </source>
</evidence>
<organism evidence="9 10">
    <name type="scientific">Trema orientale</name>
    <name type="common">Charcoal tree</name>
    <name type="synonym">Celtis orientalis</name>
    <dbReference type="NCBI Taxonomy" id="63057"/>
    <lineage>
        <taxon>Eukaryota</taxon>
        <taxon>Viridiplantae</taxon>
        <taxon>Streptophyta</taxon>
        <taxon>Embryophyta</taxon>
        <taxon>Tracheophyta</taxon>
        <taxon>Spermatophyta</taxon>
        <taxon>Magnoliopsida</taxon>
        <taxon>eudicotyledons</taxon>
        <taxon>Gunneridae</taxon>
        <taxon>Pentapetalae</taxon>
        <taxon>rosids</taxon>
        <taxon>fabids</taxon>
        <taxon>Rosales</taxon>
        <taxon>Cannabaceae</taxon>
        <taxon>Trema</taxon>
    </lineage>
</organism>
<evidence type="ECO:0000256" key="7">
    <source>
        <dbReference type="SAM" id="MobiDB-lite"/>
    </source>
</evidence>
<reference evidence="10" key="1">
    <citation type="submission" date="2016-06" db="EMBL/GenBank/DDBJ databases">
        <title>Parallel loss of symbiosis genes in relatives of nitrogen-fixing non-legume Parasponia.</title>
        <authorList>
            <person name="Van Velzen R."/>
            <person name="Holmer R."/>
            <person name="Bu F."/>
            <person name="Rutten L."/>
            <person name="Van Zeijl A."/>
            <person name="Liu W."/>
            <person name="Santuari L."/>
            <person name="Cao Q."/>
            <person name="Sharma T."/>
            <person name="Shen D."/>
            <person name="Roswanjaya Y."/>
            <person name="Wardhani T."/>
            <person name="Kalhor M.S."/>
            <person name="Jansen J."/>
            <person name="Van den Hoogen J."/>
            <person name="Gungor B."/>
            <person name="Hartog M."/>
            <person name="Hontelez J."/>
            <person name="Verver J."/>
            <person name="Yang W.-C."/>
            <person name="Schijlen E."/>
            <person name="Repin R."/>
            <person name="Schilthuizen M."/>
            <person name="Schranz E."/>
            <person name="Heidstra R."/>
            <person name="Miyata K."/>
            <person name="Fedorova E."/>
            <person name="Kohlen W."/>
            <person name="Bisseling T."/>
            <person name="Smit S."/>
            <person name="Geurts R."/>
        </authorList>
    </citation>
    <scope>NUCLEOTIDE SEQUENCE [LARGE SCALE GENOMIC DNA]</scope>
    <source>
        <strain evidence="10">cv. RG33-2</strain>
    </source>
</reference>
<dbReference type="OrthoDB" id="551907at2759"/>
<keyword evidence="5" id="KW-0804">Transcription</keyword>
<dbReference type="InterPro" id="IPR006447">
    <property type="entry name" value="Myb_dom_plants"/>
</dbReference>
<dbReference type="NCBIfam" id="TIGR01557">
    <property type="entry name" value="myb_SHAQKYF"/>
    <property type="match status" value="1"/>
</dbReference>
<evidence type="ECO:0000259" key="8">
    <source>
        <dbReference type="PROSITE" id="PS51294"/>
    </source>
</evidence>
<dbReference type="InterPro" id="IPR009057">
    <property type="entry name" value="Homeodomain-like_sf"/>
</dbReference>
<dbReference type="AlphaFoldDB" id="A0A2P5DHF6"/>
<dbReference type="FunCoup" id="A0A2P5DHF6">
    <property type="interactions" value="336"/>
</dbReference>
<dbReference type="Gene3D" id="1.10.10.60">
    <property type="entry name" value="Homeodomain-like"/>
    <property type="match status" value="1"/>
</dbReference>
<keyword evidence="4" id="KW-0175">Coiled coil</keyword>
<evidence type="ECO:0000256" key="2">
    <source>
        <dbReference type="ARBA" id="ARBA00006783"/>
    </source>
</evidence>
<comment type="caution">
    <text evidence="9">The sequence shown here is derived from an EMBL/GenBank/DDBJ whole genome shotgun (WGS) entry which is preliminary data.</text>
</comment>
<dbReference type="GO" id="GO:0003700">
    <property type="term" value="F:DNA-binding transcription factor activity"/>
    <property type="evidence" value="ECO:0007669"/>
    <property type="project" value="InterPro"/>
</dbReference>
<feature type="region of interest" description="Disordered" evidence="7">
    <location>
        <begin position="269"/>
        <end position="299"/>
    </location>
</feature>
<dbReference type="PANTHER" id="PTHR31499">
    <property type="entry name" value="MYB FAMILY TRANSCRIPTION FACTOR PHL11"/>
    <property type="match status" value="1"/>
</dbReference>
<dbReference type="FunFam" id="1.10.10.60:FF:000002">
    <property type="entry name" value="Myb family transcription factor"/>
    <property type="match status" value="1"/>
</dbReference>
<keyword evidence="10" id="KW-1185">Reference proteome</keyword>
<feature type="compositionally biased region" description="Low complexity" evidence="7">
    <location>
        <begin position="269"/>
        <end position="280"/>
    </location>
</feature>
<evidence type="ECO:0000313" key="9">
    <source>
        <dbReference type="EMBL" id="PON72717.1"/>
    </source>
</evidence>